<dbReference type="SMART" id="SM00922">
    <property type="entry name" value="MR_MLE"/>
    <property type="match status" value="1"/>
</dbReference>
<dbReference type="InterPro" id="IPR034593">
    <property type="entry name" value="DgoD-like"/>
</dbReference>
<dbReference type="EC" id="5.1.1.-" evidence="7"/>
<evidence type="ECO:0000256" key="2">
    <source>
        <dbReference type="ARBA" id="ARBA00022723"/>
    </source>
</evidence>
<dbReference type="PROSITE" id="PS00909">
    <property type="entry name" value="MR_MLE_2"/>
    <property type="match status" value="1"/>
</dbReference>
<feature type="active site" description="Proton acceptor; specific for (S)-substrate epimerization" evidence="5">
    <location>
        <position position="247"/>
    </location>
</feature>
<feature type="binding site" evidence="6">
    <location>
        <position position="202"/>
    </location>
    <ligand>
        <name>Mg(2+)</name>
        <dbReference type="ChEBI" id="CHEBI:18420"/>
    </ligand>
</feature>
<dbReference type="SFLD" id="SFLDF00010">
    <property type="entry name" value="dipeptide_epimerase"/>
    <property type="match status" value="1"/>
</dbReference>
<dbReference type="InterPro" id="IPR036849">
    <property type="entry name" value="Enolase-like_C_sf"/>
</dbReference>
<dbReference type="InterPro" id="IPR018110">
    <property type="entry name" value="Mandel_Rmase/mucon_lact_enz_CS"/>
</dbReference>
<comment type="similarity">
    <text evidence="1 7">Belongs to the mandelate racemase/muconate lactonizing enzyme family.</text>
</comment>
<dbReference type="InterPro" id="IPR029065">
    <property type="entry name" value="Enolase_C-like"/>
</dbReference>
<dbReference type="GO" id="GO:0016855">
    <property type="term" value="F:racemase and epimerase activity, acting on amino acids and derivatives"/>
    <property type="evidence" value="ECO:0007669"/>
    <property type="project" value="UniProtKB-UniRule"/>
</dbReference>
<evidence type="ECO:0000256" key="6">
    <source>
        <dbReference type="PIRSR" id="PIRSR634603-3"/>
    </source>
</evidence>
<accession>A0A432D3H7</accession>
<feature type="active site" description="Proton acceptor; specific for (R)-substrate epimerization" evidence="5">
    <location>
        <position position="151"/>
    </location>
</feature>
<proteinExistence type="inferred from homology"/>
<dbReference type="EMBL" id="RXZH01000001">
    <property type="protein sequence ID" value="RTZ18378.1"/>
    <property type="molecule type" value="Genomic_DNA"/>
</dbReference>
<dbReference type="PANTHER" id="PTHR48080:SF3">
    <property type="entry name" value="ENOLASE SUPERFAMILY MEMBER DDB_G0284701"/>
    <property type="match status" value="1"/>
</dbReference>
<evidence type="ECO:0000313" key="9">
    <source>
        <dbReference type="EMBL" id="RTZ18378.1"/>
    </source>
</evidence>
<evidence type="ECO:0000256" key="1">
    <source>
        <dbReference type="ARBA" id="ARBA00008031"/>
    </source>
</evidence>
<feature type="domain" description="Mandelate racemase/muconate lactonizing enzyme C-terminal" evidence="8">
    <location>
        <begin position="130"/>
        <end position="223"/>
    </location>
</feature>
<comment type="cofactor">
    <cofactor evidence="6 7">
        <name>Mg(2+)</name>
        <dbReference type="ChEBI" id="CHEBI:18420"/>
    </cofactor>
    <text evidence="6 7">Binds 1 Mg(2+) ion per subunit.</text>
</comment>
<dbReference type="InterPro" id="IPR013341">
    <property type="entry name" value="Mandelate_racemase_N_dom"/>
</dbReference>
<dbReference type="SUPFAM" id="SSF54826">
    <property type="entry name" value="Enolase N-terminal domain-like"/>
    <property type="match status" value="1"/>
</dbReference>
<dbReference type="OrthoDB" id="9782675at2"/>
<gene>
    <name evidence="9" type="ORF">EJ063_05760</name>
</gene>
<dbReference type="RefSeq" id="WP_126573125.1">
    <property type="nucleotide sequence ID" value="NZ_RXZH01000001.1"/>
</dbReference>
<evidence type="ECO:0000259" key="8">
    <source>
        <dbReference type="SMART" id="SM00922"/>
    </source>
</evidence>
<name>A0A432D3H7_9VIBR</name>
<dbReference type="GO" id="GO:0046872">
    <property type="term" value="F:metal ion binding"/>
    <property type="evidence" value="ECO:0007669"/>
    <property type="project" value="UniProtKB-KW"/>
</dbReference>
<comment type="caution">
    <text evidence="9">The sequence shown here is derived from an EMBL/GenBank/DDBJ whole genome shotgun (WGS) entry which is preliminary data.</text>
</comment>
<dbReference type="NCBIfam" id="NF042940">
    <property type="entry name" value="racemase_DgcA"/>
    <property type="match status" value="1"/>
</dbReference>
<dbReference type="SFLD" id="SFLDS00001">
    <property type="entry name" value="Enolase"/>
    <property type="match status" value="1"/>
</dbReference>
<organism evidence="9 10">
    <name type="scientific">Vibrio aquaticus</name>
    <dbReference type="NCBI Taxonomy" id="2496559"/>
    <lineage>
        <taxon>Bacteria</taxon>
        <taxon>Pseudomonadati</taxon>
        <taxon>Pseudomonadota</taxon>
        <taxon>Gammaproteobacteria</taxon>
        <taxon>Vibrionales</taxon>
        <taxon>Vibrionaceae</taxon>
        <taxon>Vibrio</taxon>
    </lineage>
</organism>
<dbReference type="CDD" id="cd03319">
    <property type="entry name" value="L-Ala-DL-Glu_epimerase"/>
    <property type="match status" value="1"/>
</dbReference>
<dbReference type="InterPro" id="IPR029017">
    <property type="entry name" value="Enolase-like_N"/>
</dbReference>
<feature type="binding site" evidence="6">
    <location>
        <position position="225"/>
    </location>
    <ligand>
        <name>Mg(2+)</name>
        <dbReference type="ChEBI" id="CHEBI:18420"/>
    </ligand>
</feature>
<dbReference type="InterPro" id="IPR013342">
    <property type="entry name" value="Mandelate_racemase_C"/>
</dbReference>
<keyword evidence="3 6" id="KW-0460">Magnesium</keyword>
<dbReference type="Pfam" id="PF02746">
    <property type="entry name" value="MR_MLE_N"/>
    <property type="match status" value="1"/>
</dbReference>
<keyword evidence="4 7" id="KW-0413">Isomerase</keyword>
<reference evidence="9 10" key="1">
    <citation type="submission" date="2018-12" db="EMBL/GenBank/DDBJ databases">
        <title>Vibrio sp. isolated from China Sea.</title>
        <authorList>
            <person name="Li Y."/>
        </authorList>
    </citation>
    <scope>NUCLEOTIDE SEQUENCE [LARGE SCALE GENOMIC DNA]</scope>
    <source>
        <strain evidence="9 10">BEI207</strain>
    </source>
</reference>
<dbReference type="Gene3D" id="3.20.20.120">
    <property type="entry name" value="Enolase-like C-terminal domain"/>
    <property type="match status" value="1"/>
</dbReference>
<dbReference type="InterPro" id="IPR034603">
    <property type="entry name" value="Dipeptide_epimerase"/>
</dbReference>
<evidence type="ECO:0000256" key="7">
    <source>
        <dbReference type="RuleBase" id="RU366006"/>
    </source>
</evidence>
<dbReference type="SFLD" id="SFLDG00180">
    <property type="entry name" value="muconate_cycloisomerase"/>
    <property type="match status" value="1"/>
</dbReference>
<dbReference type="Gene3D" id="3.30.390.10">
    <property type="entry name" value="Enolase-like, N-terminal domain"/>
    <property type="match status" value="1"/>
</dbReference>
<evidence type="ECO:0000256" key="5">
    <source>
        <dbReference type="PIRSR" id="PIRSR634603-1"/>
    </source>
</evidence>
<dbReference type="NCBIfam" id="NF011708">
    <property type="entry name" value="PRK15129.1"/>
    <property type="match status" value="1"/>
</dbReference>
<dbReference type="Proteomes" id="UP000268973">
    <property type="component" value="Unassembled WGS sequence"/>
</dbReference>
<keyword evidence="2 6" id="KW-0479">Metal-binding</keyword>
<evidence type="ECO:0000256" key="3">
    <source>
        <dbReference type="ARBA" id="ARBA00022842"/>
    </source>
</evidence>
<evidence type="ECO:0000256" key="4">
    <source>
        <dbReference type="ARBA" id="ARBA00023235"/>
    </source>
</evidence>
<dbReference type="PANTHER" id="PTHR48080">
    <property type="entry name" value="D-GALACTONATE DEHYDRATASE-RELATED"/>
    <property type="match status" value="1"/>
</dbReference>
<keyword evidence="10" id="KW-1185">Reference proteome</keyword>
<dbReference type="AlphaFoldDB" id="A0A432D3H7"/>
<dbReference type="GO" id="GO:0009063">
    <property type="term" value="P:amino acid catabolic process"/>
    <property type="evidence" value="ECO:0007669"/>
    <property type="project" value="InterPro"/>
</dbReference>
<protein>
    <recommendedName>
        <fullName evidence="7">Dipeptide epimerase</fullName>
        <ecNumber evidence="7">5.1.1.-</ecNumber>
    </recommendedName>
</protein>
<sequence>MKITAFPYSVELATPFVISRGARTHCNMVRVTIEHLDVQGLGECTPYPRYGESVESVTEQIELWQAELTAMTPEQAKHALQAKPAGAARNALDCALWDLIAKQQDADFPAPYFDVKASIETAMTVSIGSAVSMAQQAKSYVEQGATLLKVKLDAEDIIGRVTAVREAAPNTKIVLDANEAWLGLDLERIFNDLTPLNITMIEQPLPAGADDALKELAHPIPLCADESCHTRAKLNQLKDCYEMINIKLDKAGGLTEALLLEQQAREMGFSIMMGCMLGTSVAMKAALPIATNADVVDLDGPVLLGKDEVDGLNYHSGQLHLV</sequence>
<feature type="binding site" evidence="6">
    <location>
        <position position="176"/>
    </location>
    <ligand>
        <name>Mg(2+)</name>
        <dbReference type="ChEBI" id="CHEBI:18420"/>
    </ligand>
</feature>
<dbReference type="SUPFAM" id="SSF51604">
    <property type="entry name" value="Enolase C-terminal domain-like"/>
    <property type="match status" value="1"/>
</dbReference>
<dbReference type="Pfam" id="PF13378">
    <property type="entry name" value="MR_MLE_C"/>
    <property type="match status" value="1"/>
</dbReference>
<evidence type="ECO:0000313" key="10">
    <source>
        <dbReference type="Proteomes" id="UP000268973"/>
    </source>
</evidence>